<feature type="compositionally biased region" description="Polar residues" evidence="1">
    <location>
        <begin position="826"/>
        <end position="836"/>
    </location>
</feature>
<dbReference type="Proteomes" id="UP000011715">
    <property type="component" value="Unassembled WGS sequence"/>
</dbReference>
<feature type="compositionally biased region" description="Pro residues" evidence="1">
    <location>
        <begin position="889"/>
        <end position="899"/>
    </location>
</feature>
<evidence type="ECO:0000313" key="2">
    <source>
        <dbReference type="EMBL" id="KLU87412.1"/>
    </source>
</evidence>
<evidence type="ECO:0000313" key="4">
    <source>
        <dbReference type="Proteomes" id="UP000011715"/>
    </source>
</evidence>
<evidence type="ECO:0000256" key="1">
    <source>
        <dbReference type="SAM" id="MobiDB-lite"/>
    </source>
</evidence>
<feature type="compositionally biased region" description="Polar residues" evidence="1">
    <location>
        <begin position="1026"/>
        <end position="1035"/>
    </location>
</feature>
<feature type="region of interest" description="Disordered" evidence="1">
    <location>
        <begin position="564"/>
        <end position="603"/>
    </location>
</feature>
<evidence type="ECO:0000313" key="3">
    <source>
        <dbReference type="EnsemblFungi" id="MAPG_06412T0"/>
    </source>
</evidence>
<feature type="compositionally biased region" description="Low complexity" evidence="1">
    <location>
        <begin position="1006"/>
        <end position="1017"/>
    </location>
</feature>
<dbReference type="eggNOG" id="ENOG502QTAC">
    <property type="taxonomic scope" value="Eukaryota"/>
</dbReference>
<reference evidence="3" key="5">
    <citation type="submission" date="2015-06" db="UniProtKB">
        <authorList>
            <consortium name="EnsemblFungi"/>
        </authorList>
    </citation>
    <scope>IDENTIFICATION</scope>
    <source>
        <strain evidence="3">ATCC 64411</strain>
    </source>
</reference>
<feature type="compositionally biased region" description="Polar residues" evidence="1">
    <location>
        <begin position="45"/>
        <end position="57"/>
    </location>
</feature>
<feature type="compositionally biased region" description="Polar residues" evidence="1">
    <location>
        <begin position="758"/>
        <end position="792"/>
    </location>
</feature>
<protein>
    <submittedName>
        <fullName evidence="2 3">Uncharacterized protein</fullName>
    </submittedName>
</protein>
<feature type="compositionally biased region" description="Low complexity" evidence="1">
    <location>
        <begin position="745"/>
        <end position="755"/>
    </location>
</feature>
<proteinExistence type="predicted"/>
<reference evidence="3" key="4">
    <citation type="journal article" date="2015" name="G3 (Bethesda)">
        <title>Genome sequences of three phytopathogenic species of the Magnaporthaceae family of fungi.</title>
        <authorList>
            <person name="Okagaki L.H."/>
            <person name="Nunes C.C."/>
            <person name="Sailsbery J."/>
            <person name="Clay B."/>
            <person name="Brown D."/>
            <person name="John T."/>
            <person name="Oh Y."/>
            <person name="Young N."/>
            <person name="Fitzgerald M."/>
            <person name="Haas B.J."/>
            <person name="Zeng Q."/>
            <person name="Young S."/>
            <person name="Adiconis X."/>
            <person name="Fan L."/>
            <person name="Levin J.Z."/>
            <person name="Mitchell T.K."/>
            <person name="Okubara P.A."/>
            <person name="Farman M.L."/>
            <person name="Kohn L.M."/>
            <person name="Birren B."/>
            <person name="Ma L.-J."/>
            <person name="Dean R.A."/>
        </authorList>
    </citation>
    <scope>NUCLEOTIDE SEQUENCE</scope>
    <source>
        <strain evidence="3">ATCC 64411 / 73-15</strain>
    </source>
</reference>
<feature type="compositionally biased region" description="Pro residues" evidence="1">
    <location>
        <begin position="865"/>
        <end position="877"/>
    </location>
</feature>
<dbReference type="EnsemblFungi" id="MAPG_06412T0">
    <property type="protein sequence ID" value="MAPG_06412T0"/>
    <property type="gene ID" value="MAPG_06412"/>
</dbReference>
<accession>A0A0C4E1Y7</accession>
<dbReference type="OrthoDB" id="4188028at2759"/>
<reference evidence="4" key="2">
    <citation type="submission" date="2010-05" db="EMBL/GenBank/DDBJ databases">
        <title>The genome sequence of Magnaporthe poae strain ATCC 64411.</title>
        <authorList>
            <person name="Ma L.-J."/>
            <person name="Dead R."/>
            <person name="Young S."/>
            <person name="Zeng Q."/>
            <person name="Koehrsen M."/>
            <person name="Alvarado L."/>
            <person name="Berlin A."/>
            <person name="Chapman S.B."/>
            <person name="Chen Z."/>
            <person name="Freedman E."/>
            <person name="Gellesch M."/>
            <person name="Goldberg J."/>
            <person name="Griggs A."/>
            <person name="Gujja S."/>
            <person name="Heilman E.R."/>
            <person name="Heiman D."/>
            <person name="Hepburn T."/>
            <person name="Howarth C."/>
            <person name="Jen D."/>
            <person name="Larson L."/>
            <person name="Mehta T."/>
            <person name="Neiman D."/>
            <person name="Pearson M."/>
            <person name="Roberts A."/>
            <person name="Saif S."/>
            <person name="Shea T."/>
            <person name="Shenoy N."/>
            <person name="Sisk P."/>
            <person name="Stolte C."/>
            <person name="Sykes S."/>
            <person name="Walk T."/>
            <person name="White J."/>
            <person name="Yandava C."/>
            <person name="Haas B."/>
            <person name="Nusbaum C."/>
            <person name="Birren B."/>
        </authorList>
    </citation>
    <scope>NUCLEOTIDE SEQUENCE [LARGE SCALE GENOMIC DNA]</scope>
    <source>
        <strain evidence="4">ATCC 64411 / 73-15</strain>
    </source>
</reference>
<reference evidence="2" key="3">
    <citation type="submission" date="2011-03" db="EMBL/GenBank/DDBJ databases">
        <title>Annotation of Magnaporthe poae ATCC 64411.</title>
        <authorList>
            <person name="Ma L.-J."/>
            <person name="Dead R."/>
            <person name="Young S.K."/>
            <person name="Zeng Q."/>
            <person name="Gargeya S."/>
            <person name="Fitzgerald M."/>
            <person name="Haas B."/>
            <person name="Abouelleil A."/>
            <person name="Alvarado L."/>
            <person name="Arachchi H.M."/>
            <person name="Berlin A."/>
            <person name="Brown A."/>
            <person name="Chapman S.B."/>
            <person name="Chen Z."/>
            <person name="Dunbar C."/>
            <person name="Freedman E."/>
            <person name="Gearin G."/>
            <person name="Gellesch M."/>
            <person name="Goldberg J."/>
            <person name="Griggs A."/>
            <person name="Gujja S."/>
            <person name="Heiman D."/>
            <person name="Howarth C."/>
            <person name="Larson L."/>
            <person name="Lui A."/>
            <person name="MacDonald P.J.P."/>
            <person name="Mehta T."/>
            <person name="Montmayeur A."/>
            <person name="Murphy C."/>
            <person name="Neiman D."/>
            <person name="Pearson M."/>
            <person name="Priest M."/>
            <person name="Roberts A."/>
            <person name="Saif S."/>
            <person name="Shea T."/>
            <person name="Shenoy N."/>
            <person name="Sisk P."/>
            <person name="Stolte C."/>
            <person name="Sykes S."/>
            <person name="Yandava C."/>
            <person name="Wortman J."/>
            <person name="Nusbaum C."/>
            <person name="Birren B."/>
        </authorList>
    </citation>
    <scope>NUCLEOTIDE SEQUENCE</scope>
    <source>
        <strain evidence="2">ATCC 64411</strain>
    </source>
</reference>
<organism evidence="3 4">
    <name type="scientific">Magnaporthiopsis poae (strain ATCC 64411 / 73-15)</name>
    <name type="common">Kentucky bluegrass fungus</name>
    <name type="synonym">Magnaporthe poae</name>
    <dbReference type="NCBI Taxonomy" id="644358"/>
    <lineage>
        <taxon>Eukaryota</taxon>
        <taxon>Fungi</taxon>
        <taxon>Dikarya</taxon>
        <taxon>Ascomycota</taxon>
        <taxon>Pezizomycotina</taxon>
        <taxon>Sordariomycetes</taxon>
        <taxon>Sordariomycetidae</taxon>
        <taxon>Magnaporthales</taxon>
        <taxon>Magnaporthaceae</taxon>
        <taxon>Magnaporthiopsis</taxon>
    </lineage>
</organism>
<feature type="region of interest" description="Disordered" evidence="1">
    <location>
        <begin position="745"/>
        <end position="1146"/>
    </location>
</feature>
<feature type="compositionally biased region" description="Low complexity" evidence="1">
    <location>
        <begin position="27"/>
        <end position="44"/>
    </location>
</feature>
<gene>
    <name evidence="2" type="ORF">MAPG_06412</name>
</gene>
<feature type="compositionally biased region" description="Low complexity" evidence="1">
    <location>
        <begin position="1044"/>
        <end position="1073"/>
    </location>
</feature>
<feature type="region of interest" description="Disordered" evidence="1">
    <location>
        <begin position="638"/>
        <end position="713"/>
    </location>
</feature>
<sequence>MSDTNGHHTGSPAKGRGRGRGRGGYGRAAASRAAAARKAAAANAQQSLKPSDSSYRTQAVEERVKELRNAFAAVSNAIRPALEELAERNVDLLRDQFNAHTEVAAFKQIRKFLDTRSKDALGLRKFDEATEEFYDAQLRRLDILEHMRNYRLPVDLEEDAYNFHKVSQERLDWQKAHVEMVNGVEVPCAKTIQAPHIIRIEEARKEQLASLHSAQPSPTKRKAEAELTGQGPPKRPASALGTEPRPSYIPRHIGGLLSANTADDDETPSRAPSPVGSKLPSPSPEVALKVSADGDRAYLPAAASDPDEYGVRLISRRRPVTTENYNRLMLPCLFEYEDHEIGFRDSFNDRTRYKSTRLPQFFNQPNSFAFFVDRMISSVDIGNYVDGDLSDELIKKHGLHPKYGLFLKTSRNEAEPPLPRVSGDRPTVFIGPTGETLHASRTIARSRLDAYNEDQELKSSLAKVLAIFREREAIAHRDLSATALDKEAHRSALLKGRDHPLPSPGYLCASRSPTPQPEQAAPAPDGDLHDGEQAHGDGVEEPEAEDTTSHEAALAALLDAVNNASDEETKAATAAQSRRTRFDPVRDVLSSPEPAPVTKVPTPNPDDFTMLCIMADVASEAPRHVEPIALELAEPVQHPAPEGGFAAPRMDTEPRHMPEQQQPQQQGPMYPHMPSGHTPPLVLQQHAAPDGYYGHSIPSNPAPEPPHAMTTHGPVLPQEEAYHRRPATADGYYIDPALDPRLFGEAQPEQQPQGPDGYSQQQNGNNHFLHTALNPSSNYGTAPSAAPSTPSYYQGEPPSAQYHDMYSPAPSYAHPRSETPPYRGPYSTSAFGSRTGTPGLPMLRSGSGGPFSHQLMDAQEATEPAGPPQAPPPPPNMMHPNGGGTSSYPLPPVPPPIRQPYPGNVDSVHEPMAIPNKPAPPFVQNFLRAIGTEESQQQQQQPPPPPLPHGGPPFMPPPGMHPPPPPPPPMQHQPPYAHQYGPPVPQGHYQMSPPYPSPAQFSPHGQQQQSMMMQMDMASAPPPRQASRSNSNGNILNIAPAPPGGNHLGANGNGTNANGNIMNPNGNNNNNNNKYRKLEPAPTPPHRRGMGSNGPELRTVQFDYETIKDYEPTEPPPRHGPTTIRGWTYNNIKKPKGSNLPPAPKE</sequence>
<feature type="region of interest" description="Disordered" evidence="1">
    <location>
        <begin position="495"/>
        <end position="549"/>
    </location>
</feature>
<feature type="region of interest" description="Disordered" evidence="1">
    <location>
        <begin position="208"/>
        <end position="285"/>
    </location>
</feature>
<dbReference type="EMBL" id="GL876970">
    <property type="protein sequence ID" value="KLU87412.1"/>
    <property type="molecule type" value="Genomic_DNA"/>
</dbReference>
<feature type="compositionally biased region" description="Basic and acidic residues" evidence="1">
    <location>
        <begin position="526"/>
        <end position="538"/>
    </location>
</feature>
<dbReference type="AlphaFoldDB" id="A0A0C4E1Y7"/>
<dbReference type="OMA" id="HRAWSNK"/>
<name>A0A0C4E1Y7_MAGP6</name>
<dbReference type="VEuPathDB" id="FungiDB:MAPG_06412"/>
<feature type="compositionally biased region" description="Pro residues" evidence="1">
    <location>
        <begin position="941"/>
        <end position="972"/>
    </location>
</feature>
<dbReference type="STRING" id="644358.A0A0C4E1Y7"/>
<reference evidence="2" key="1">
    <citation type="submission" date="2010-05" db="EMBL/GenBank/DDBJ databases">
        <title>The Genome Sequence of Magnaporthe poae strain ATCC 64411.</title>
        <authorList>
            <consortium name="The Broad Institute Genome Sequencing Platform"/>
            <consortium name="Broad Institute Genome Sequencing Center for Infectious Disease"/>
            <person name="Ma L.-J."/>
            <person name="Dead R."/>
            <person name="Young S."/>
            <person name="Zeng Q."/>
            <person name="Koehrsen M."/>
            <person name="Alvarado L."/>
            <person name="Berlin A."/>
            <person name="Chapman S.B."/>
            <person name="Chen Z."/>
            <person name="Freedman E."/>
            <person name="Gellesch M."/>
            <person name="Goldberg J."/>
            <person name="Griggs A."/>
            <person name="Gujja S."/>
            <person name="Heilman E.R."/>
            <person name="Heiman D."/>
            <person name="Hepburn T."/>
            <person name="Howarth C."/>
            <person name="Jen D."/>
            <person name="Larson L."/>
            <person name="Mehta T."/>
            <person name="Neiman D."/>
            <person name="Pearson M."/>
            <person name="Roberts A."/>
            <person name="Saif S."/>
            <person name="Shea T."/>
            <person name="Shenoy N."/>
            <person name="Sisk P."/>
            <person name="Stolte C."/>
            <person name="Sykes S."/>
            <person name="Walk T."/>
            <person name="White J."/>
            <person name="Yandava C."/>
            <person name="Haas B."/>
            <person name="Nusbaum C."/>
            <person name="Birren B."/>
        </authorList>
    </citation>
    <scope>NUCLEOTIDE SEQUENCE</scope>
    <source>
        <strain evidence="2">ATCC 64411</strain>
    </source>
</reference>
<keyword evidence="4" id="KW-1185">Reference proteome</keyword>
<feature type="region of interest" description="Disordered" evidence="1">
    <location>
        <begin position="1"/>
        <end position="57"/>
    </location>
</feature>
<dbReference type="EMBL" id="ADBL01001556">
    <property type="status" value="NOT_ANNOTATED_CDS"/>
    <property type="molecule type" value="Genomic_DNA"/>
</dbReference>
<feature type="compositionally biased region" description="Low complexity" evidence="1">
    <location>
        <begin position="659"/>
        <end position="674"/>
    </location>
</feature>